<name>A0A4U5PDQ7_STECR</name>
<dbReference type="Proteomes" id="UP000298663">
    <property type="component" value="Unassembled WGS sequence"/>
</dbReference>
<organism evidence="1 2">
    <name type="scientific">Steinernema carpocapsae</name>
    <name type="common">Entomopathogenic nematode</name>
    <dbReference type="NCBI Taxonomy" id="34508"/>
    <lineage>
        <taxon>Eukaryota</taxon>
        <taxon>Metazoa</taxon>
        <taxon>Ecdysozoa</taxon>
        <taxon>Nematoda</taxon>
        <taxon>Chromadorea</taxon>
        <taxon>Rhabditida</taxon>
        <taxon>Tylenchina</taxon>
        <taxon>Panagrolaimomorpha</taxon>
        <taxon>Strongyloidoidea</taxon>
        <taxon>Steinernematidae</taxon>
        <taxon>Steinernema</taxon>
    </lineage>
</organism>
<dbReference type="AlphaFoldDB" id="A0A4U5PDQ7"/>
<accession>A0A4U5PDQ7</accession>
<dbReference type="OrthoDB" id="5846441at2759"/>
<dbReference type="EMBL" id="AZBU02000002">
    <property type="protein sequence ID" value="TKR94538.1"/>
    <property type="molecule type" value="Genomic_DNA"/>
</dbReference>
<gene>
    <name evidence="1" type="ORF">L596_008809</name>
</gene>
<comment type="caution">
    <text evidence="1">The sequence shown here is derived from an EMBL/GenBank/DDBJ whole genome shotgun (WGS) entry which is preliminary data.</text>
</comment>
<reference evidence="1 2" key="1">
    <citation type="journal article" date="2015" name="Genome Biol.">
        <title>Comparative genomics of Steinernema reveals deeply conserved gene regulatory networks.</title>
        <authorList>
            <person name="Dillman A.R."/>
            <person name="Macchietto M."/>
            <person name="Porter C.F."/>
            <person name="Rogers A."/>
            <person name="Williams B."/>
            <person name="Antoshechkin I."/>
            <person name="Lee M.M."/>
            <person name="Goodwin Z."/>
            <person name="Lu X."/>
            <person name="Lewis E.E."/>
            <person name="Goodrich-Blair H."/>
            <person name="Stock S.P."/>
            <person name="Adams B.J."/>
            <person name="Sternberg P.W."/>
            <person name="Mortazavi A."/>
        </authorList>
    </citation>
    <scope>NUCLEOTIDE SEQUENCE [LARGE SCALE GENOMIC DNA]</scope>
    <source>
        <strain evidence="1 2">ALL</strain>
    </source>
</reference>
<protein>
    <recommendedName>
        <fullName evidence="3">YqaJ viral recombinase domain-containing protein</fullName>
    </recommendedName>
</protein>
<sequence>MMRKRIAERLTRKRNAAVSVTPASGNLVPIQSGHQIFCKAGVLLGIGPRLYYKEELRLNACYLNGAVFLEIDKDFVQEYKRIYDYHPMNFNTYIGNQFAKDITYGVRTQYGKFLEYRSVVETKCPSVNVLSSGEIDAIGGNGELVEIKSQTDGLSPRFWREVLQALPPNILFWNHEEFGIEEIVNCTDSFDDECSWFKDDVLRFLDDFLVTIYDKLEKSPKTVFEVTKMDKESGLKIEKSEKAAWEFFPEAFVKHFNLAL</sequence>
<keyword evidence="2" id="KW-1185">Reference proteome</keyword>
<evidence type="ECO:0008006" key="3">
    <source>
        <dbReference type="Google" id="ProtNLM"/>
    </source>
</evidence>
<evidence type="ECO:0000313" key="2">
    <source>
        <dbReference type="Proteomes" id="UP000298663"/>
    </source>
</evidence>
<proteinExistence type="predicted"/>
<reference evidence="1 2" key="2">
    <citation type="journal article" date="2019" name="G3 (Bethesda)">
        <title>Hybrid Assembly of the Genome of the Entomopathogenic Nematode Steinernema carpocapsae Identifies the X-Chromosome.</title>
        <authorList>
            <person name="Serra L."/>
            <person name="Macchietto M."/>
            <person name="Macias-Munoz A."/>
            <person name="McGill C.J."/>
            <person name="Rodriguez I.M."/>
            <person name="Rodriguez B."/>
            <person name="Murad R."/>
            <person name="Mortazavi A."/>
        </authorList>
    </citation>
    <scope>NUCLEOTIDE SEQUENCE [LARGE SCALE GENOMIC DNA]</scope>
    <source>
        <strain evidence="1 2">ALL</strain>
    </source>
</reference>
<evidence type="ECO:0000313" key="1">
    <source>
        <dbReference type="EMBL" id="TKR94538.1"/>
    </source>
</evidence>